<dbReference type="PANTHER" id="PTHR48475:SF2">
    <property type="entry name" value="RIBONUCLEASE H"/>
    <property type="match status" value="1"/>
</dbReference>
<gene>
    <name evidence="1" type="ORF">Sradi_6870200</name>
</gene>
<sequence length="124" mass="14249">MALALVITAIRLRPYFLSHPIGVKTNTPLKPTLGKANTSGRLVKWVVELSEYDISYTPRTTIKAQALLFVSDGRNVIQGHLLGPSVAASYGWVIYDPRQRCRHRHYITTRRRPRIRHQIRFQSL</sequence>
<dbReference type="AlphaFoldDB" id="A0AAW2JJP0"/>
<accession>A0AAW2JJP0</accession>
<organism evidence="1">
    <name type="scientific">Sesamum radiatum</name>
    <name type="common">Black benniseed</name>
    <dbReference type="NCBI Taxonomy" id="300843"/>
    <lineage>
        <taxon>Eukaryota</taxon>
        <taxon>Viridiplantae</taxon>
        <taxon>Streptophyta</taxon>
        <taxon>Embryophyta</taxon>
        <taxon>Tracheophyta</taxon>
        <taxon>Spermatophyta</taxon>
        <taxon>Magnoliopsida</taxon>
        <taxon>eudicotyledons</taxon>
        <taxon>Gunneridae</taxon>
        <taxon>Pentapetalae</taxon>
        <taxon>asterids</taxon>
        <taxon>lamiids</taxon>
        <taxon>Lamiales</taxon>
        <taxon>Pedaliaceae</taxon>
        <taxon>Sesamum</taxon>
    </lineage>
</organism>
<protein>
    <submittedName>
        <fullName evidence="1">Uncharacterized protein</fullName>
    </submittedName>
</protein>
<evidence type="ECO:0000313" key="1">
    <source>
        <dbReference type="EMBL" id="KAL0294755.1"/>
    </source>
</evidence>
<dbReference type="EMBL" id="JACGWJ010000136">
    <property type="protein sequence ID" value="KAL0294755.1"/>
    <property type="molecule type" value="Genomic_DNA"/>
</dbReference>
<dbReference type="PANTHER" id="PTHR48475">
    <property type="entry name" value="RIBONUCLEASE H"/>
    <property type="match status" value="1"/>
</dbReference>
<name>A0AAW2JJP0_SESRA</name>
<reference evidence="1" key="1">
    <citation type="submission" date="2020-06" db="EMBL/GenBank/DDBJ databases">
        <authorList>
            <person name="Li T."/>
            <person name="Hu X."/>
            <person name="Zhang T."/>
            <person name="Song X."/>
            <person name="Zhang H."/>
            <person name="Dai N."/>
            <person name="Sheng W."/>
            <person name="Hou X."/>
            <person name="Wei L."/>
        </authorList>
    </citation>
    <scope>NUCLEOTIDE SEQUENCE</scope>
    <source>
        <strain evidence="1">G02</strain>
        <tissue evidence="1">Leaf</tissue>
    </source>
</reference>
<proteinExistence type="predicted"/>
<comment type="caution">
    <text evidence="1">The sequence shown here is derived from an EMBL/GenBank/DDBJ whole genome shotgun (WGS) entry which is preliminary data.</text>
</comment>
<reference evidence="1" key="2">
    <citation type="journal article" date="2024" name="Plant">
        <title>Genomic evolution and insights into agronomic trait innovations of Sesamum species.</title>
        <authorList>
            <person name="Miao H."/>
            <person name="Wang L."/>
            <person name="Qu L."/>
            <person name="Liu H."/>
            <person name="Sun Y."/>
            <person name="Le M."/>
            <person name="Wang Q."/>
            <person name="Wei S."/>
            <person name="Zheng Y."/>
            <person name="Lin W."/>
            <person name="Duan Y."/>
            <person name="Cao H."/>
            <person name="Xiong S."/>
            <person name="Wang X."/>
            <person name="Wei L."/>
            <person name="Li C."/>
            <person name="Ma Q."/>
            <person name="Ju M."/>
            <person name="Zhao R."/>
            <person name="Li G."/>
            <person name="Mu C."/>
            <person name="Tian Q."/>
            <person name="Mei H."/>
            <person name="Zhang T."/>
            <person name="Gao T."/>
            <person name="Zhang H."/>
        </authorList>
    </citation>
    <scope>NUCLEOTIDE SEQUENCE</scope>
    <source>
        <strain evidence="1">G02</strain>
    </source>
</reference>